<reference evidence="1 3" key="1">
    <citation type="submission" date="2020-07" db="EMBL/GenBank/DDBJ databases">
        <authorList>
            <person name="Criscuolo A."/>
        </authorList>
    </citation>
    <scope>NUCLEOTIDE SEQUENCE [LARGE SCALE GENOMIC DNA]</scope>
    <source>
        <strain evidence="1">CIP111751</strain>
    </source>
</reference>
<evidence type="ECO:0000313" key="3">
    <source>
        <dbReference type="Proteomes" id="UP000534001"/>
    </source>
</evidence>
<dbReference type="Proteomes" id="UP000545588">
    <property type="component" value="Unassembled WGS sequence"/>
</dbReference>
<evidence type="ECO:0000313" key="2">
    <source>
        <dbReference type="EMBL" id="MBB6422690.1"/>
    </source>
</evidence>
<evidence type="ECO:0000313" key="4">
    <source>
        <dbReference type="Proteomes" id="UP000545588"/>
    </source>
</evidence>
<dbReference type="EMBL" id="JACHFF010000001">
    <property type="protein sequence ID" value="MBB6422690.1"/>
    <property type="molecule type" value="Genomic_DNA"/>
</dbReference>
<reference evidence="2 4" key="2">
    <citation type="submission" date="2020-08" db="EMBL/GenBank/DDBJ databases">
        <title>Genomic Encyclopedia of Type Strains, Phase IV (KMG-IV): sequencing the most valuable type-strain genomes for metagenomic binning, comparative biology and taxonomic classification.</title>
        <authorList>
            <person name="Goeker M."/>
        </authorList>
    </citation>
    <scope>NUCLEOTIDE SEQUENCE [LARGE SCALE GENOMIC DNA]</scope>
    <source>
        <strain evidence="2 4">DSM 22419</strain>
    </source>
</reference>
<evidence type="ECO:0008006" key="5">
    <source>
        <dbReference type="Google" id="ProtNLM"/>
    </source>
</evidence>
<comment type="caution">
    <text evidence="1">The sequence shown here is derived from an EMBL/GenBank/DDBJ whole genome shotgun (WGS) entry which is preliminary data.</text>
</comment>
<sequence>MMNCQNCGETIEENIDICPSCGSFLYDDAAVIDTEISLADDIPDKDILSEAGSYDEAVDNLPDDMYNGDALEKRELELERRRFGKSTE</sequence>
<proteinExistence type="predicted"/>
<dbReference type="RefSeq" id="WP_184281642.1">
    <property type="nucleotide sequence ID" value="NZ_BMCO01000001.1"/>
</dbReference>
<name>A0A6V7RCL4_9STAP</name>
<evidence type="ECO:0000313" key="1">
    <source>
        <dbReference type="EMBL" id="CAD2074660.1"/>
    </source>
</evidence>
<protein>
    <recommendedName>
        <fullName evidence="5">Zinc-ribbon domain-containing protein</fullName>
    </recommendedName>
</protein>
<organism evidence="1 3">
    <name type="scientific">Jeotgalicoccus coquinae</name>
    <dbReference type="NCBI Taxonomy" id="709509"/>
    <lineage>
        <taxon>Bacteria</taxon>
        <taxon>Bacillati</taxon>
        <taxon>Bacillota</taxon>
        <taxon>Bacilli</taxon>
        <taxon>Bacillales</taxon>
        <taxon>Staphylococcaceae</taxon>
        <taxon>Jeotgalicoccus</taxon>
    </lineage>
</organism>
<dbReference type="AlphaFoldDB" id="A0A6V7RCL4"/>
<gene>
    <name evidence="2" type="ORF">HNR41_000616</name>
    <name evidence="1" type="ORF">JEOCOQ751_00989</name>
</gene>
<keyword evidence="4" id="KW-1185">Reference proteome</keyword>
<dbReference type="EMBL" id="CAJEWA010000005">
    <property type="protein sequence ID" value="CAD2074660.1"/>
    <property type="molecule type" value="Genomic_DNA"/>
</dbReference>
<dbReference type="Proteomes" id="UP000534001">
    <property type="component" value="Unassembled WGS sequence"/>
</dbReference>
<accession>A0A6V7RCL4</accession>